<evidence type="ECO:0000313" key="1">
    <source>
        <dbReference type="EMBL" id="KIM66074.1"/>
    </source>
</evidence>
<reference evidence="2" key="2">
    <citation type="submission" date="2015-01" db="EMBL/GenBank/DDBJ databases">
        <title>Evolutionary Origins and Diversification of the Mycorrhizal Mutualists.</title>
        <authorList>
            <consortium name="DOE Joint Genome Institute"/>
            <consortium name="Mycorrhizal Genomics Consortium"/>
            <person name="Kohler A."/>
            <person name="Kuo A."/>
            <person name="Nagy L.G."/>
            <person name="Floudas D."/>
            <person name="Copeland A."/>
            <person name="Barry K.W."/>
            <person name="Cichocki N."/>
            <person name="Veneault-Fourrey C."/>
            <person name="LaButti K."/>
            <person name="Lindquist E.A."/>
            <person name="Lipzen A."/>
            <person name="Lundell T."/>
            <person name="Morin E."/>
            <person name="Murat C."/>
            <person name="Riley R."/>
            <person name="Ohm R."/>
            <person name="Sun H."/>
            <person name="Tunlid A."/>
            <person name="Henrissat B."/>
            <person name="Grigoriev I.V."/>
            <person name="Hibbett D.S."/>
            <person name="Martin F."/>
        </authorList>
    </citation>
    <scope>NUCLEOTIDE SEQUENCE [LARGE SCALE GENOMIC DNA]</scope>
    <source>
        <strain evidence="2">Foug A</strain>
    </source>
</reference>
<dbReference type="AlphaFoldDB" id="A0A0C3ECK9"/>
<sequence length="225" mass="24692">PSGLLTSENLRGREILKILVIGNNIHQGGRALQVVSPGFEGLEDSEELLVMCVIVQLGCGQGVRVEGNWLNLTIRTGDGQDTGDCIVQSIGFDGNWGARLIVSKNGSCCEGLFQLIEGTSTVIRKVPRGIFLSKPIIEYKSMVEIREAEEGLDVLHLVWSGPVANSSDFILQHCQTVGGEEVSEVFHRVRMELTLFGFSKELVLVQAPKHFPNVFDVVLHIVRID</sequence>
<reference evidence="1 2" key="1">
    <citation type="submission" date="2014-04" db="EMBL/GenBank/DDBJ databases">
        <authorList>
            <consortium name="DOE Joint Genome Institute"/>
            <person name="Kuo A."/>
            <person name="Kohler A."/>
            <person name="Nagy L.G."/>
            <person name="Floudas D."/>
            <person name="Copeland A."/>
            <person name="Barry K.W."/>
            <person name="Cichocki N."/>
            <person name="Veneault-Fourrey C."/>
            <person name="LaButti K."/>
            <person name="Lindquist E.A."/>
            <person name="Lipzen A."/>
            <person name="Lundell T."/>
            <person name="Morin E."/>
            <person name="Murat C."/>
            <person name="Sun H."/>
            <person name="Tunlid A."/>
            <person name="Henrissat B."/>
            <person name="Grigoriev I.V."/>
            <person name="Hibbett D.S."/>
            <person name="Martin F."/>
            <person name="Nordberg H.P."/>
            <person name="Cantor M.N."/>
            <person name="Hua S.X."/>
        </authorList>
    </citation>
    <scope>NUCLEOTIDE SEQUENCE [LARGE SCALE GENOMIC DNA]</scope>
    <source>
        <strain evidence="1 2">Foug A</strain>
    </source>
</reference>
<keyword evidence="2" id="KW-1185">Reference proteome</keyword>
<dbReference type="InParanoid" id="A0A0C3ECK9"/>
<protein>
    <submittedName>
        <fullName evidence="1">Uncharacterized protein</fullName>
    </submittedName>
</protein>
<evidence type="ECO:0000313" key="2">
    <source>
        <dbReference type="Proteomes" id="UP000053989"/>
    </source>
</evidence>
<proteinExistence type="predicted"/>
<organism evidence="1 2">
    <name type="scientific">Scleroderma citrinum Foug A</name>
    <dbReference type="NCBI Taxonomy" id="1036808"/>
    <lineage>
        <taxon>Eukaryota</taxon>
        <taxon>Fungi</taxon>
        <taxon>Dikarya</taxon>
        <taxon>Basidiomycota</taxon>
        <taxon>Agaricomycotina</taxon>
        <taxon>Agaricomycetes</taxon>
        <taxon>Agaricomycetidae</taxon>
        <taxon>Boletales</taxon>
        <taxon>Sclerodermatineae</taxon>
        <taxon>Sclerodermataceae</taxon>
        <taxon>Scleroderma</taxon>
    </lineage>
</organism>
<dbReference type="HOGENOM" id="CLU_090544_0_0_1"/>
<dbReference type="OrthoDB" id="3046524at2759"/>
<feature type="non-terminal residue" evidence="1">
    <location>
        <position position="1"/>
    </location>
</feature>
<name>A0A0C3ECK9_9AGAM</name>
<dbReference type="Proteomes" id="UP000053989">
    <property type="component" value="Unassembled WGS sequence"/>
</dbReference>
<gene>
    <name evidence="1" type="ORF">SCLCIDRAFT_111648</name>
</gene>
<accession>A0A0C3ECK9</accession>
<dbReference type="EMBL" id="KN822019">
    <property type="protein sequence ID" value="KIM66074.1"/>
    <property type="molecule type" value="Genomic_DNA"/>
</dbReference>